<sequence>MDVPSNLLWARTSRPSAHSGISVLAGCEAQQTDGTRTHKVYSWAIRSKLARVADRELEAGCLSCRKRMASSVA</sequence>
<reference evidence="1" key="2">
    <citation type="submission" date="2023-05" db="EMBL/GenBank/DDBJ databases">
        <authorList>
            <consortium name="Lawrence Berkeley National Laboratory"/>
            <person name="Steindorff A."/>
            <person name="Hensen N."/>
            <person name="Bonometti L."/>
            <person name="Westerberg I."/>
            <person name="Brannstrom I.O."/>
            <person name="Guillou S."/>
            <person name="Cros-Aarteil S."/>
            <person name="Calhoun S."/>
            <person name="Haridas S."/>
            <person name="Kuo A."/>
            <person name="Mondo S."/>
            <person name="Pangilinan J."/>
            <person name="Riley R."/>
            <person name="Labutti K."/>
            <person name="Andreopoulos B."/>
            <person name="Lipzen A."/>
            <person name="Chen C."/>
            <person name="Yanf M."/>
            <person name="Daum C."/>
            <person name="Ng V."/>
            <person name="Clum A."/>
            <person name="Ohm R."/>
            <person name="Martin F."/>
            <person name="Silar P."/>
            <person name="Natvig D."/>
            <person name="Lalanne C."/>
            <person name="Gautier V."/>
            <person name="Ament-Velasquez S.L."/>
            <person name="Kruys A."/>
            <person name="Hutchinson M.I."/>
            <person name="Powell A.J."/>
            <person name="Barry K."/>
            <person name="Miller A.N."/>
            <person name="Grigoriev I.V."/>
            <person name="Debuchy R."/>
            <person name="Gladieux P."/>
            <person name="Thoren M.H."/>
            <person name="Johannesson H."/>
        </authorList>
    </citation>
    <scope>NUCLEOTIDE SEQUENCE</scope>
    <source>
        <strain evidence="1">CBS 508.74</strain>
    </source>
</reference>
<evidence type="ECO:0000313" key="1">
    <source>
        <dbReference type="EMBL" id="KAK4116955.1"/>
    </source>
</evidence>
<gene>
    <name evidence="1" type="ORF">N656DRAFT_772949</name>
</gene>
<protein>
    <submittedName>
        <fullName evidence="1">Uncharacterized protein</fullName>
    </submittedName>
</protein>
<dbReference type="EMBL" id="MU853332">
    <property type="protein sequence ID" value="KAK4116955.1"/>
    <property type="molecule type" value="Genomic_DNA"/>
</dbReference>
<accession>A0AAN6TM31</accession>
<proteinExistence type="predicted"/>
<dbReference type="RefSeq" id="XP_064674525.1">
    <property type="nucleotide sequence ID" value="XM_064813968.1"/>
</dbReference>
<dbReference type="AlphaFoldDB" id="A0AAN6TM31"/>
<reference evidence="1" key="1">
    <citation type="journal article" date="2023" name="Mol. Phylogenet. Evol.">
        <title>Genome-scale phylogeny and comparative genomics of the fungal order Sordariales.</title>
        <authorList>
            <person name="Hensen N."/>
            <person name="Bonometti L."/>
            <person name="Westerberg I."/>
            <person name="Brannstrom I.O."/>
            <person name="Guillou S."/>
            <person name="Cros-Aarteil S."/>
            <person name="Calhoun S."/>
            <person name="Haridas S."/>
            <person name="Kuo A."/>
            <person name="Mondo S."/>
            <person name="Pangilinan J."/>
            <person name="Riley R."/>
            <person name="LaButti K."/>
            <person name="Andreopoulos B."/>
            <person name="Lipzen A."/>
            <person name="Chen C."/>
            <person name="Yan M."/>
            <person name="Daum C."/>
            <person name="Ng V."/>
            <person name="Clum A."/>
            <person name="Steindorff A."/>
            <person name="Ohm R.A."/>
            <person name="Martin F."/>
            <person name="Silar P."/>
            <person name="Natvig D.O."/>
            <person name="Lalanne C."/>
            <person name="Gautier V."/>
            <person name="Ament-Velasquez S.L."/>
            <person name="Kruys A."/>
            <person name="Hutchinson M.I."/>
            <person name="Powell A.J."/>
            <person name="Barry K."/>
            <person name="Miller A.N."/>
            <person name="Grigoriev I.V."/>
            <person name="Debuchy R."/>
            <person name="Gladieux P."/>
            <person name="Hiltunen Thoren M."/>
            <person name="Johannesson H."/>
        </authorList>
    </citation>
    <scope>NUCLEOTIDE SEQUENCE</scope>
    <source>
        <strain evidence="1">CBS 508.74</strain>
    </source>
</reference>
<comment type="caution">
    <text evidence="1">The sequence shown here is derived from an EMBL/GenBank/DDBJ whole genome shotgun (WGS) entry which is preliminary data.</text>
</comment>
<name>A0AAN6TM31_9PEZI</name>
<organism evidence="1 2">
    <name type="scientific">Canariomyces notabilis</name>
    <dbReference type="NCBI Taxonomy" id="2074819"/>
    <lineage>
        <taxon>Eukaryota</taxon>
        <taxon>Fungi</taxon>
        <taxon>Dikarya</taxon>
        <taxon>Ascomycota</taxon>
        <taxon>Pezizomycotina</taxon>
        <taxon>Sordariomycetes</taxon>
        <taxon>Sordariomycetidae</taxon>
        <taxon>Sordariales</taxon>
        <taxon>Chaetomiaceae</taxon>
        <taxon>Canariomyces</taxon>
    </lineage>
</organism>
<dbReference type="GeneID" id="89938093"/>
<keyword evidence="2" id="KW-1185">Reference proteome</keyword>
<evidence type="ECO:0000313" key="2">
    <source>
        <dbReference type="Proteomes" id="UP001302812"/>
    </source>
</evidence>
<dbReference type="Proteomes" id="UP001302812">
    <property type="component" value="Unassembled WGS sequence"/>
</dbReference>